<dbReference type="AlphaFoldDB" id="K4ENW4"/>
<dbReference type="EMBL" id="JN038429">
    <property type="protein sequence ID" value="AEQ75436.1"/>
    <property type="molecule type" value="Genomic_DNA"/>
</dbReference>
<accession>K4ENW4</accession>
<feature type="chain" id="PRO_5003878128" evidence="1">
    <location>
        <begin position="29"/>
        <end position="556"/>
    </location>
</feature>
<keyword evidence="1" id="KW-0732">Signal</keyword>
<evidence type="ECO:0000256" key="1">
    <source>
        <dbReference type="SAM" id="SignalP"/>
    </source>
</evidence>
<organism evidence="2">
    <name type="scientific">Leptospirillum ferriphilum</name>
    <dbReference type="NCBI Taxonomy" id="178606"/>
    <lineage>
        <taxon>Bacteria</taxon>
        <taxon>Pseudomonadati</taxon>
        <taxon>Nitrospirota</taxon>
        <taxon>Nitrospiria</taxon>
        <taxon>Nitrospirales</taxon>
        <taxon>Nitrospiraceae</taxon>
        <taxon>Leptospirillum</taxon>
    </lineage>
</organism>
<evidence type="ECO:0000313" key="2">
    <source>
        <dbReference type="EMBL" id="AEQ75436.1"/>
    </source>
</evidence>
<feature type="signal peptide" evidence="1">
    <location>
        <begin position="1"/>
        <end position="28"/>
    </location>
</feature>
<protein>
    <submittedName>
        <fullName evidence="2">Cytochrome 572</fullName>
    </submittedName>
</protein>
<proteinExistence type="predicted"/>
<reference evidence="2" key="1">
    <citation type="submission" date="2011-05" db="EMBL/GenBank/DDBJ databases">
        <title>Comparative analysis of iron oxidation efficiency in Leptospirillum ferriphilum and Acidithiobacillus ferroxidans using metabolic models.</title>
        <authorList>
            <person name="Padilla L."/>
            <person name="Budinich M."/>
            <person name="Cortes M.P."/>
            <person name="Maturana D."/>
            <person name="Levican G."/>
            <person name="Bobadilla R."/>
            <person name="Maass A."/>
            <person name="Parada P."/>
        </authorList>
    </citation>
    <scope>NUCLEOTIDE SEQUENCE</scope>
    <source>
        <strain evidence="2">DMS 17947</strain>
    </source>
</reference>
<name>K4ENW4_9BACT</name>
<sequence length="556" mass="59522">MRKTLLMFLSFFALASVAIFFSPKTASAFPGFARKYNFPCSFCHIQWPRLADTGHFFKDRGFMLSTTGKANGLDMMFQDPKNQNYFPIGFHMSMAYYGSAVNGAGNANQTSGGALAVGGNPALANNGGWANGPGTNTAWDLESGGLLNPWISFWVQPGAGGTPIGFGLVKLWVRFDDLLNSTWLNLYVGKTSVDMVSSNQRAMAIGTGAPFTMYDYQPGLPEVENNGGTSTYSFLYSGGLYTDGDIFKFLNDATSIRYFGYHMEGSGEACATQKAFSLDPCETRINVNFLPNTTLYSGSGFSGIGNGGNQALGFDATNAGGGFPNNGFSFMTHVTQSFGGWGRTNGERIGAFALVGNASALPATGAAGGTNATSTYTRFGVDVMLNPLPNGNLNIVGAWEIVSDPTGMIEANTALMPNAGATTSGLQYMTWFTQVNWQPTFGGFFSQSGTNSNLIEFIYNQLNMTQQPTFSGTGDLPGNFDNVLAFTLLDRYWLWGSDRADISLFAQYQYMVNYGVSGVLNGLASASGQFHAGNYGAGYFGDVEANNFSVGLDFTY</sequence>
<gene>
    <name evidence="2" type="primary">cyt</name>
</gene>